<name>A0A2U2HHV2_9BURK</name>
<proteinExistence type="predicted"/>
<feature type="non-terminal residue" evidence="1">
    <location>
        <position position="85"/>
    </location>
</feature>
<comment type="caution">
    <text evidence="1">The sequence shown here is derived from an EMBL/GenBank/DDBJ whole genome shotgun (WGS) entry which is preliminary data.</text>
</comment>
<keyword evidence="2" id="KW-1185">Reference proteome</keyword>
<protein>
    <submittedName>
        <fullName evidence="1">Uncharacterized protein</fullName>
    </submittedName>
</protein>
<sequence length="85" mass="9228">MLGLEAGDDGFERCRLGWRGGQLIGLGLGHWGAVVDPFARRARRALGAFRTLGALRTFAALGALDGLDGRITRLARRARRTRRPG</sequence>
<evidence type="ECO:0000313" key="2">
    <source>
        <dbReference type="Proteomes" id="UP000241421"/>
    </source>
</evidence>
<dbReference type="EMBL" id="PXWF02000253">
    <property type="protein sequence ID" value="PWF45484.1"/>
    <property type="molecule type" value="Genomic_DNA"/>
</dbReference>
<accession>A0A2U2HHV2</accession>
<dbReference type="AlphaFoldDB" id="A0A2U2HHV2"/>
<gene>
    <name evidence="1" type="ORF">C7C56_017585</name>
</gene>
<reference evidence="1 2" key="1">
    <citation type="submission" date="2018-04" db="EMBL/GenBank/DDBJ databases">
        <title>Massilia violaceinigra sp. nov., a novel purple-pigmented bacterium isolated from Tianshan glacier, Xinjiang, China.</title>
        <authorList>
            <person name="Wang H."/>
        </authorList>
    </citation>
    <scope>NUCLEOTIDE SEQUENCE [LARGE SCALE GENOMIC DNA]</scope>
    <source>
        <strain evidence="1 2">B448-2</strain>
    </source>
</reference>
<dbReference type="Proteomes" id="UP000241421">
    <property type="component" value="Unassembled WGS sequence"/>
</dbReference>
<evidence type="ECO:0000313" key="1">
    <source>
        <dbReference type="EMBL" id="PWF45484.1"/>
    </source>
</evidence>
<organism evidence="1 2">
    <name type="scientific">Massilia glaciei</name>
    <dbReference type="NCBI Taxonomy" id="1524097"/>
    <lineage>
        <taxon>Bacteria</taxon>
        <taxon>Pseudomonadati</taxon>
        <taxon>Pseudomonadota</taxon>
        <taxon>Betaproteobacteria</taxon>
        <taxon>Burkholderiales</taxon>
        <taxon>Oxalobacteraceae</taxon>
        <taxon>Telluria group</taxon>
        <taxon>Massilia</taxon>
    </lineage>
</organism>